<sequence length="109" mass="11651">MNAALHAYGRARAAASPRSLEADIFLRVNGALRGAADEVLRARALADNRRLWCAVDQALRDPANALPLPLRAQILSLGRAVLRELDAPEPDGEFLIRMNENLAAGLAGG</sequence>
<keyword evidence="1" id="KW-0282">Flagellum</keyword>
<keyword evidence="1" id="KW-0966">Cell projection</keyword>
<accession>A0ABV6JSN6</accession>
<reference evidence="1 2" key="1">
    <citation type="submission" date="2024-09" db="EMBL/GenBank/DDBJ databases">
        <authorList>
            <person name="Sun Q."/>
            <person name="Mori K."/>
        </authorList>
    </citation>
    <scope>NUCLEOTIDE SEQUENCE [LARGE SCALE GENOMIC DNA]</scope>
    <source>
        <strain evidence="1 2">TBRC 5777</strain>
    </source>
</reference>
<protein>
    <submittedName>
        <fullName evidence="1">Flagellar biosynthesis regulator FlaF</fullName>
    </submittedName>
</protein>
<keyword evidence="2" id="KW-1185">Reference proteome</keyword>
<dbReference type="Pfam" id="PF07309">
    <property type="entry name" value="FlaF"/>
    <property type="match status" value="1"/>
</dbReference>
<dbReference type="RefSeq" id="WP_377044498.1">
    <property type="nucleotide sequence ID" value="NZ_JBHLUN010000007.1"/>
</dbReference>
<comment type="caution">
    <text evidence="1">The sequence shown here is derived from an EMBL/GenBank/DDBJ whole genome shotgun (WGS) entry which is preliminary data.</text>
</comment>
<name>A0ABV6JSN6_9PROT</name>
<organism evidence="1 2">
    <name type="scientific">Roseomonas elaeocarpi</name>
    <dbReference type="NCBI Taxonomy" id="907779"/>
    <lineage>
        <taxon>Bacteria</taxon>
        <taxon>Pseudomonadati</taxon>
        <taxon>Pseudomonadota</taxon>
        <taxon>Alphaproteobacteria</taxon>
        <taxon>Acetobacterales</taxon>
        <taxon>Roseomonadaceae</taxon>
        <taxon>Roseomonas</taxon>
    </lineage>
</organism>
<gene>
    <name evidence="1" type="ORF">ACFFGY_10810</name>
</gene>
<keyword evidence="1" id="KW-0969">Cilium</keyword>
<dbReference type="EMBL" id="JBHLUN010000007">
    <property type="protein sequence ID" value="MFC0408743.1"/>
    <property type="molecule type" value="Genomic_DNA"/>
</dbReference>
<evidence type="ECO:0000313" key="2">
    <source>
        <dbReference type="Proteomes" id="UP001589865"/>
    </source>
</evidence>
<dbReference type="InterPro" id="IPR010845">
    <property type="entry name" value="FlaF"/>
</dbReference>
<dbReference type="Proteomes" id="UP001589865">
    <property type="component" value="Unassembled WGS sequence"/>
</dbReference>
<proteinExistence type="predicted"/>
<evidence type="ECO:0000313" key="1">
    <source>
        <dbReference type="EMBL" id="MFC0408743.1"/>
    </source>
</evidence>